<dbReference type="AlphaFoldDB" id="B3PSH8"/>
<proteinExistence type="predicted"/>
<protein>
    <submittedName>
        <fullName evidence="2">Uncharacterized protein</fullName>
    </submittedName>
</protein>
<feature type="chain" id="PRO_5002796862" evidence="1">
    <location>
        <begin position="24"/>
        <end position="190"/>
    </location>
</feature>
<dbReference type="eggNOG" id="ENOG5033I1R">
    <property type="taxonomic scope" value="Bacteria"/>
</dbReference>
<evidence type="ECO:0000313" key="2">
    <source>
        <dbReference type="EMBL" id="ACE91676.1"/>
    </source>
</evidence>
<name>B3PSH8_RHIE6</name>
<reference evidence="2 3" key="1">
    <citation type="submission" date="2008-04" db="EMBL/GenBank/DDBJ databases">
        <title>Genome diversity and DNA divergence of Rhizobium etli.</title>
        <authorList>
            <person name="Gonzalez V."/>
            <person name="Acosta J.L."/>
            <person name="Santamaria R.I."/>
            <person name="Bustos P."/>
            <person name="Hernandez-Gonzalez I.L."/>
            <person name="Fernandez J.L."/>
            <person name="Diaz R."/>
            <person name="Flores M."/>
            <person name="Mora J."/>
            <person name="Palacios R."/>
            <person name="Davila G."/>
        </authorList>
    </citation>
    <scope>NUCLEOTIDE SEQUENCE [LARGE SCALE GENOMIC DNA]</scope>
    <source>
        <strain evidence="2 3">CIAT 652</strain>
    </source>
</reference>
<organism evidence="2 3">
    <name type="scientific">Rhizobium etli (strain CIAT 652)</name>
    <dbReference type="NCBI Taxonomy" id="491916"/>
    <lineage>
        <taxon>Bacteria</taxon>
        <taxon>Pseudomonadati</taxon>
        <taxon>Pseudomonadota</taxon>
        <taxon>Alphaproteobacteria</taxon>
        <taxon>Hyphomicrobiales</taxon>
        <taxon>Rhizobiaceae</taxon>
        <taxon>Rhizobium/Agrobacterium group</taxon>
        <taxon>Rhizobium</taxon>
    </lineage>
</organism>
<evidence type="ECO:0000256" key="1">
    <source>
        <dbReference type="SAM" id="SignalP"/>
    </source>
</evidence>
<dbReference type="HOGENOM" id="CLU_1426945_0_0_5"/>
<dbReference type="KEGG" id="rec:RHECIAT_CH0002724"/>
<keyword evidence="1" id="KW-0732">Signal</keyword>
<dbReference type="Proteomes" id="UP000008817">
    <property type="component" value="Chromosome"/>
</dbReference>
<feature type="signal peptide" evidence="1">
    <location>
        <begin position="1"/>
        <end position="23"/>
    </location>
</feature>
<dbReference type="EMBL" id="CP001074">
    <property type="protein sequence ID" value="ACE91676.1"/>
    <property type="molecule type" value="Genomic_DNA"/>
</dbReference>
<sequence length="190" mass="20922">MRGVLTVALLSFGVLAGAGPARACPWLERLELNDVSHADVVVVGRVENYTMVLDPEARRRRQELLARTSGKFREILETQSTFLSDYARFDIVVEEVLRGTASDRLTVTWDNSTFGEPRNMPPGPFLIALRNVDSPQPPMRGPTATILPTPEPAYLTVLQAPCAPEFIFESTSDQAESIREILKSGAIQAP</sequence>
<evidence type="ECO:0000313" key="3">
    <source>
        <dbReference type="Proteomes" id="UP000008817"/>
    </source>
</evidence>
<accession>B3PSH8</accession>
<gene>
    <name evidence="2" type="ordered locus">RHECIAT_CH0002724</name>
</gene>